<evidence type="ECO:0000313" key="2">
    <source>
        <dbReference type="Proteomes" id="UP000305196"/>
    </source>
</evidence>
<accession>A0A1G4E4Q3</accession>
<reference evidence="1 2" key="1">
    <citation type="submission" date="2016-07" db="EMBL/GenBank/DDBJ databases">
        <authorList>
            <consortium name="Pathogen Informatics"/>
        </authorList>
    </citation>
    <scope>NUCLEOTIDE SEQUENCE [LARGE SCALE GENOMIC DNA]</scope>
</reference>
<dbReference type="EMBL" id="FLYI01000522">
    <property type="protein sequence ID" value="SCA60868.1"/>
    <property type="molecule type" value="Genomic_DNA"/>
</dbReference>
<evidence type="ECO:0000313" key="1">
    <source>
        <dbReference type="EMBL" id="SCA60868.1"/>
    </source>
</evidence>
<dbReference type="Proteomes" id="UP000305196">
    <property type="component" value="Unassembled WGS sequence"/>
</dbReference>
<organism evidence="1 2">
    <name type="scientific">Plasmodium vivax</name>
    <name type="common">malaria parasite P. vivax</name>
    <dbReference type="NCBI Taxonomy" id="5855"/>
    <lineage>
        <taxon>Eukaryota</taxon>
        <taxon>Sar</taxon>
        <taxon>Alveolata</taxon>
        <taxon>Apicomplexa</taxon>
        <taxon>Aconoidasida</taxon>
        <taxon>Haemosporida</taxon>
        <taxon>Plasmodiidae</taxon>
        <taxon>Plasmodium</taxon>
        <taxon>Plasmodium (Plasmodium)</taxon>
    </lineage>
</organism>
<name>A0A1G4E4Q3_PLAVI</name>
<dbReference type="AlphaFoldDB" id="A0A1G4E4Q3"/>
<sequence length="122" mass="14129">MYLQYYVVNCTDVPSASVLFFKGLRSRLYYKKITVVCNALMYLQHHSMKCTGIPRVLLFEEYRLSWIVNGGDDIDVPGIDLTRGYEYPWGINEWLLGEEAIYRYNHMDDLGASANVNMETKG</sequence>
<proteinExistence type="predicted"/>
<protein>
    <submittedName>
        <fullName evidence="1">Uncharacterized protein</fullName>
    </submittedName>
</protein>
<gene>
    <name evidence="1" type="ORF">PVC01_000135400</name>
</gene>